<dbReference type="OrthoDB" id="2680581at2"/>
<proteinExistence type="predicted"/>
<keyword evidence="3" id="KW-1185">Reference proteome</keyword>
<comment type="caution">
    <text evidence="2">The sequence shown here is derived from an EMBL/GenBank/DDBJ whole genome shotgun (WGS) entry which is preliminary data.</text>
</comment>
<reference evidence="2 3" key="1">
    <citation type="submission" date="2019-07" db="EMBL/GenBank/DDBJ databases">
        <authorList>
            <person name="Kim J."/>
        </authorList>
    </citation>
    <scope>NUCLEOTIDE SEQUENCE [LARGE SCALE GENOMIC DNA]</scope>
    <source>
        <strain evidence="2 3">N4</strain>
    </source>
</reference>
<feature type="chain" id="PRO_5021925345" evidence="1">
    <location>
        <begin position="27"/>
        <end position="168"/>
    </location>
</feature>
<evidence type="ECO:0000313" key="2">
    <source>
        <dbReference type="EMBL" id="TVX85608.1"/>
    </source>
</evidence>
<dbReference type="RefSeq" id="WP_144995145.1">
    <property type="nucleotide sequence ID" value="NZ_VNJK01000007.1"/>
</dbReference>
<keyword evidence="1" id="KW-0732">Signal</keyword>
<name>A0A559ID61_9BACL</name>
<evidence type="ECO:0000313" key="3">
    <source>
        <dbReference type="Proteomes" id="UP000318102"/>
    </source>
</evidence>
<dbReference type="AlphaFoldDB" id="A0A559ID61"/>
<evidence type="ECO:0000256" key="1">
    <source>
        <dbReference type="SAM" id="SignalP"/>
    </source>
</evidence>
<feature type="signal peptide" evidence="1">
    <location>
        <begin position="1"/>
        <end position="26"/>
    </location>
</feature>
<organism evidence="2 3">
    <name type="scientific">Paenibacillus agilis</name>
    <dbReference type="NCBI Taxonomy" id="3020863"/>
    <lineage>
        <taxon>Bacteria</taxon>
        <taxon>Bacillati</taxon>
        <taxon>Bacillota</taxon>
        <taxon>Bacilli</taxon>
        <taxon>Bacillales</taxon>
        <taxon>Paenibacillaceae</taxon>
        <taxon>Paenibacillus</taxon>
    </lineage>
</organism>
<dbReference type="EMBL" id="VNJK01000007">
    <property type="protein sequence ID" value="TVX85608.1"/>
    <property type="molecule type" value="Genomic_DNA"/>
</dbReference>
<dbReference type="Proteomes" id="UP000318102">
    <property type="component" value="Unassembled WGS sequence"/>
</dbReference>
<gene>
    <name evidence="2" type="ORF">FPZ44_24965</name>
</gene>
<protein>
    <submittedName>
        <fullName evidence="2">Uncharacterized protein</fullName>
    </submittedName>
</protein>
<sequence>MKMKLNVLVASTLALTTLLSPLQAFAAQAKPAAITTLSIPDPGSSFTLIGEKRETFDNTIVNNVLSAALAFIFGKVTKLEKVTNSAGYIIGLTALSNFINTKLSDSRYVYANIRVGVSYNSYLGYYEYVESVVHYKDANFNQIKEVYYAQTGHKVENDVLARYGLRNP</sequence>
<accession>A0A559ID61</accession>